<dbReference type="EMBL" id="VIFX01000019">
    <property type="protein sequence ID" value="TQR85542.1"/>
    <property type="molecule type" value="Genomic_DNA"/>
</dbReference>
<sequence length="772" mass="83362">MGKTTWVVVTAAVVAVVFSAGFIVVGDDEPAVSVMTNAASVLFAAFATVCAGRAARSTAGRKRLVWLSICIGLGGWLVGSFLWAYFELVTDIPPFPSVADLGYLVFPIGACIGLALYPVGHPGQSRTRLVLDGLIAAAALFQISWVMVLRDTYEADDTSRFAFGLSLAYPVCDLVVITVAVLAQTRARAGQRRTLTFLTLGVVVMALSDSAFVYLTAAGTYEDEIGRVVDVGYLVGLLVIAVAALLAVDEPATEPSLVRVPSRLALWLPYVPVAVAAAVCTPTNLHESGMAPLFLSTLVLVTAVLLRQFFVVRENRRLLDLVAEQALRDPLTGLANRALFNDRLSHAMQLHVRDRQPVAVLSLDLDDFKLVNDNLGHPAGDQLLVLAAQRILGCVRAGDTVARVGGDEFAVLLEGKTEHSRQVARRLMASFDEQFVIDGHDLLLRPSIGLAVATGDDATVSAEALLKHADLAMYSAKRSRTGGVHTFDPEMTRTRPKGTGKVGNAGTSTVRLLGQLRNTIDHAGLSLVYQPKFGLRDGEFVGVEALVRWPHPERGLLGPDKFLPLVREYGLMRSLTDLVVERALEDVARWKANGVRVPVAVNMFAPSLCDLELPKRILRSLDERDLSPDLLTIEITEDLLLDDVDRTRQVLDSLRGRGTRVAIDDFGSGYSALGYLCELPIDEVKLDRQFIAPIVDDARAAAVVRAVVDLAHELGMTVVAEGVENDDTTTMLRDYGCDVAQGFHFSPPLAGAELCDLLRRLTSPEPASSRSS</sequence>
<keyword evidence="2" id="KW-0812">Transmembrane</keyword>
<feature type="transmembrane region" description="Helical" evidence="2">
    <location>
        <begin position="264"/>
        <end position="285"/>
    </location>
</feature>
<feature type="transmembrane region" description="Helical" evidence="2">
    <location>
        <begin position="195"/>
        <end position="219"/>
    </location>
</feature>
<gene>
    <name evidence="5" type="ORF">D8S82_15690</name>
</gene>
<feature type="transmembrane region" description="Helical" evidence="2">
    <location>
        <begin position="291"/>
        <end position="310"/>
    </location>
</feature>
<dbReference type="PANTHER" id="PTHR44757:SF2">
    <property type="entry name" value="BIOFILM ARCHITECTURE MAINTENANCE PROTEIN MBAA"/>
    <property type="match status" value="1"/>
</dbReference>
<dbReference type="SUPFAM" id="SSF55073">
    <property type="entry name" value="Nucleotide cyclase"/>
    <property type="match status" value="1"/>
</dbReference>
<dbReference type="InterPro" id="IPR052155">
    <property type="entry name" value="Biofilm_reg_signaling"/>
</dbReference>
<feature type="transmembrane region" description="Helical" evidence="2">
    <location>
        <begin position="161"/>
        <end position="183"/>
    </location>
</feature>
<dbReference type="PROSITE" id="PS50887">
    <property type="entry name" value="GGDEF"/>
    <property type="match status" value="1"/>
</dbReference>
<feature type="transmembrane region" description="Helical" evidence="2">
    <location>
        <begin position="231"/>
        <end position="252"/>
    </location>
</feature>
<dbReference type="InterPro" id="IPR001633">
    <property type="entry name" value="EAL_dom"/>
</dbReference>
<dbReference type="Gene3D" id="3.20.20.450">
    <property type="entry name" value="EAL domain"/>
    <property type="match status" value="1"/>
</dbReference>
<feature type="transmembrane region" description="Helical" evidence="2">
    <location>
        <begin position="7"/>
        <end position="25"/>
    </location>
</feature>
<accession>A0A544VZY1</accession>
<dbReference type="InterPro" id="IPR000160">
    <property type="entry name" value="GGDEF_dom"/>
</dbReference>
<dbReference type="PROSITE" id="PS50883">
    <property type="entry name" value="EAL"/>
    <property type="match status" value="1"/>
</dbReference>
<dbReference type="SUPFAM" id="SSF141868">
    <property type="entry name" value="EAL domain-like"/>
    <property type="match status" value="1"/>
</dbReference>
<evidence type="ECO:0000259" key="4">
    <source>
        <dbReference type="PROSITE" id="PS50887"/>
    </source>
</evidence>
<dbReference type="NCBIfam" id="TIGR00254">
    <property type="entry name" value="GGDEF"/>
    <property type="match status" value="1"/>
</dbReference>
<dbReference type="InterPro" id="IPR035919">
    <property type="entry name" value="EAL_sf"/>
</dbReference>
<proteinExistence type="predicted"/>
<dbReference type="Gene3D" id="3.30.70.270">
    <property type="match status" value="1"/>
</dbReference>
<dbReference type="InterPro" id="IPR043128">
    <property type="entry name" value="Rev_trsase/Diguanyl_cyclase"/>
</dbReference>
<reference evidence="5 6" key="1">
    <citation type="submission" date="2018-10" db="EMBL/GenBank/DDBJ databases">
        <title>Draft genome of Mycobacterium hodleri strain B.</title>
        <authorList>
            <person name="Amande T.J."/>
            <person name="Mcgenity T.J."/>
        </authorList>
    </citation>
    <scope>NUCLEOTIDE SEQUENCE [LARGE SCALE GENOMIC DNA]</scope>
    <source>
        <strain evidence="5 6">B</strain>
    </source>
</reference>
<dbReference type="Pfam" id="PF00990">
    <property type="entry name" value="GGDEF"/>
    <property type="match status" value="1"/>
</dbReference>
<dbReference type="AlphaFoldDB" id="A0A544VZY1"/>
<feature type="transmembrane region" description="Helical" evidence="2">
    <location>
        <begin position="129"/>
        <end position="149"/>
    </location>
</feature>
<dbReference type="Proteomes" id="UP000315759">
    <property type="component" value="Unassembled WGS sequence"/>
</dbReference>
<name>A0A544VZY1_9MYCO</name>
<dbReference type="Pfam" id="PF00563">
    <property type="entry name" value="EAL"/>
    <property type="match status" value="1"/>
</dbReference>
<dbReference type="SMART" id="SM00267">
    <property type="entry name" value="GGDEF"/>
    <property type="match status" value="1"/>
</dbReference>
<evidence type="ECO:0000313" key="6">
    <source>
        <dbReference type="Proteomes" id="UP000315759"/>
    </source>
</evidence>
<organism evidence="5 6">
    <name type="scientific">Mycolicibacterium hodleri</name>
    <dbReference type="NCBI Taxonomy" id="49897"/>
    <lineage>
        <taxon>Bacteria</taxon>
        <taxon>Bacillati</taxon>
        <taxon>Actinomycetota</taxon>
        <taxon>Actinomycetes</taxon>
        <taxon>Mycobacteriales</taxon>
        <taxon>Mycobacteriaceae</taxon>
        <taxon>Mycolicibacterium</taxon>
    </lineage>
</organism>
<feature type="transmembrane region" description="Helical" evidence="2">
    <location>
        <begin position="31"/>
        <end position="52"/>
    </location>
</feature>
<feature type="transmembrane region" description="Helical" evidence="2">
    <location>
        <begin position="98"/>
        <end position="117"/>
    </location>
</feature>
<feature type="domain" description="GGDEF" evidence="4">
    <location>
        <begin position="356"/>
        <end position="489"/>
    </location>
</feature>
<protein>
    <submittedName>
        <fullName evidence="5">EAL domain-containing protein</fullName>
    </submittedName>
</protein>
<feature type="region of interest" description="Disordered" evidence="1">
    <location>
        <begin position="484"/>
        <end position="504"/>
    </location>
</feature>
<dbReference type="CDD" id="cd01948">
    <property type="entry name" value="EAL"/>
    <property type="match status" value="1"/>
</dbReference>
<dbReference type="CDD" id="cd01949">
    <property type="entry name" value="GGDEF"/>
    <property type="match status" value="1"/>
</dbReference>
<keyword evidence="6" id="KW-1185">Reference proteome</keyword>
<keyword evidence="2" id="KW-1133">Transmembrane helix</keyword>
<dbReference type="PANTHER" id="PTHR44757">
    <property type="entry name" value="DIGUANYLATE CYCLASE DGCP"/>
    <property type="match status" value="1"/>
</dbReference>
<evidence type="ECO:0000256" key="1">
    <source>
        <dbReference type="SAM" id="MobiDB-lite"/>
    </source>
</evidence>
<dbReference type="SMART" id="SM00052">
    <property type="entry name" value="EAL"/>
    <property type="match status" value="1"/>
</dbReference>
<dbReference type="InterPro" id="IPR029787">
    <property type="entry name" value="Nucleotide_cyclase"/>
</dbReference>
<evidence type="ECO:0000256" key="2">
    <source>
        <dbReference type="SAM" id="Phobius"/>
    </source>
</evidence>
<feature type="transmembrane region" description="Helical" evidence="2">
    <location>
        <begin position="64"/>
        <end position="86"/>
    </location>
</feature>
<comment type="caution">
    <text evidence="5">The sequence shown here is derived from an EMBL/GenBank/DDBJ whole genome shotgun (WGS) entry which is preliminary data.</text>
</comment>
<keyword evidence="2" id="KW-0472">Membrane</keyword>
<evidence type="ECO:0000259" key="3">
    <source>
        <dbReference type="PROSITE" id="PS50883"/>
    </source>
</evidence>
<feature type="domain" description="EAL" evidence="3">
    <location>
        <begin position="509"/>
        <end position="762"/>
    </location>
</feature>
<evidence type="ECO:0000313" key="5">
    <source>
        <dbReference type="EMBL" id="TQR85542.1"/>
    </source>
</evidence>